<dbReference type="EMBL" id="JALGAR010000001">
    <property type="protein sequence ID" value="MCI4657324.1"/>
    <property type="molecule type" value="Genomic_DNA"/>
</dbReference>
<sequence length="500" mass="55789">MKIRETVSFLFQTHHNRWRRAVGTLSNFDRIEMPDGEKVSMPSVWIAEYFTPSGVRSLYDAIHTSGWDGGRFLGMDPGGTESLTSSRSGQGQIWWRIADLTSMSAGFTSFDSQRARLPAGVQSINLVGVSIGNGLTAVVAGFNLDESVSERLNKELHAPHRSEVVKRKGERAVSQGPKAVLQYRVQSVRNDIHRELRSWMTKTLPGAFARAQYPHPLFDLILFDVADPLGRDEGKLAKNDAIRAIGVGENAVYVSRSESLPGLVLDQPSRMNWTPDISQNVWSLWGNRSAVPALTHGMGRPDVSSAGYSVGETMTEYIARSGLTALLHLMRGSASNAHDNARKLHGGTSSRDLKRLRDRTLTTSLDLARLEQDIRVYNDRRWRDREPQFYLDVAPFFKKRDEEKGLKAFRPRDLNKNERKVQKRLARELVAFDAEYREVLGTVASLGASLDSRRVQRVATWVAVVSLGVALVTLWATQKSPPDLVGSACLLGQGLGWWYC</sequence>
<keyword evidence="2" id="KW-1185">Reference proteome</keyword>
<dbReference type="Proteomes" id="UP001165341">
    <property type="component" value="Unassembled WGS sequence"/>
</dbReference>
<evidence type="ECO:0000313" key="2">
    <source>
        <dbReference type="Proteomes" id="UP001165341"/>
    </source>
</evidence>
<accession>A0AA41UGH8</accession>
<comment type="caution">
    <text evidence="1">The sequence shown here is derived from an EMBL/GenBank/DDBJ whole genome shotgun (WGS) entry which is preliminary data.</text>
</comment>
<proteinExistence type="predicted"/>
<dbReference type="RefSeq" id="WP_243011273.1">
    <property type="nucleotide sequence ID" value="NZ_JALGAR010000001.1"/>
</dbReference>
<organism evidence="1 2">
    <name type="scientific">Cryobacterium zhongshanensis</name>
    <dbReference type="NCBI Taxonomy" id="2928153"/>
    <lineage>
        <taxon>Bacteria</taxon>
        <taxon>Bacillati</taxon>
        <taxon>Actinomycetota</taxon>
        <taxon>Actinomycetes</taxon>
        <taxon>Micrococcales</taxon>
        <taxon>Microbacteriaceae</taxon>
        <taxon>Cryobacterium</taxon>
    </lineage>
</organism>
<gene>
    <name evidence="1" type="ORF">MQH31_05800</name>
</gene>
<dbReference type="AlphaFoldDB" id="A0AA41UGH8"/>
<protein>
    <submittedName>
        <fullName evidence="1">Uncharacterized protein</fullName>
    </submittedName>
</protein>
<name>A0AA41UGH8_9MICO</name>
<evidence type="ECO:0000313" key="1">
    <source>
        <dbReference type="EMBL" id="MCI4657324.1"/>
    </source>
</evidence>
<reference evidence="1" key="1">
    <citation type="submission" date="2022-03" db="EMBL/GenBank/DDBJ databases">
        <title>Cryobacterium sp. nov. strain ZS14-85, isolated from Antarctic soil.</title>
        <authorList>
            <person name="Li J."/>
            <person name="Niu G."/>
        </authorList>
    </citation>
    <scope>NUCLEOTIDE SEQUENCE</scope>
    <source>
        <strain evidence="1">ZS14-85</strain>
    </source>
</reference>